<proteinExistence type="predicted"/>
<reference evidence="2 3" key="1">
    <citation type="journal article" date="2019" name="Int. J. Syst. Evol. Microbiol.">
        <title>The Global Catalogue of Microorganisms (GCM) 10K type strain sequencing project: providing services to taxonomists for standard genome sequencing and annotation.</title>
        <authorList>
            <consortium name="The Broad Institute Genomics Platform"/>
            <consortium name="The Broad Institute Genome Sequencing Center for Infectious Disease"/>
            <person name="Wu L."/>
            <person name="Ma J."/>
        </authorList>
    </citation>
    <scope>NUCLEOTIDE SEQUENCE [LARGE SCALE GENOMIC DNA]</scope>
    <source>
        <strain evidence="2 3">JCM 15900</strain>
    </source>
</reference>
<evidence type="ECO:0000313" key="3">
    <source>
        <dbReference type="Proteomes" id="UP001500984"/>
    </source>
</evidence>
<accession>A0ABN2W9J7</accession>
<dbReference type="Proteomes" id="UP001500984">
    <property type="component" value="Unassembled WGS sequence"/>
</dbReference>
<organism evidence="2 3">
    <name type="scientific">Brevibacterium salitolerans</name>
    <dbReference type="NCBI Taxonomy" id="1403566"/>
    <lineage>
        <taxon>Bacteria</taxon>
        <taxon>Bacillati</taxon>
        <taxon>Actinomycetota</taxon>
        <taxon>Actinomycetes</taxon>
        <taxon>Micrococcales</taxon>
        <taxon>Brevibacteriaceae</taxon>
        <taxon>Brevibacterium</taxon>
    </lineage>
</organism>
<evidence type="ECO:0000256" key="1">
    <source>
        <dbReference type="SAM" id="Phobius"/>
    </source>
</evidence>
<sequence length="111" mass="11608">MYVPVLVWVAAVLFLRIRRPFLTLLLVGAVYGVLLAVIHQIFWTTAFPAGAPRLGGNLTELAPAAQNLILRGFAVLSSLVTGTLVGAVCGLVAAGLSALLARARTRGVRGT</sequence>
<gene>
    <name evidence="2" type="ORF">GCM10009823_00820</name>
</gene>
<keyword evidence="1" id="KW-0812">Transmembrane</keyword>
<dbReference type="EMBL" id="BAAAPZ010000001">
    <property type="protein sequence ID" value="GAA2086816.1"/>
    <property type="molecule type" value="Genomic_DNA"/>
</dbReference>
<keyword evidence="1" id="KW-1133">Transmembrane helix</keyword>
<keyword evidence="3" id="KW-1185">Reference proteome</keyword>
<evidence type="ECO:0000313" key="2">
    <source>
        <dbReference type="EMBL" id="GAA2086816.1"/>
    </source>
</evidence>
<name>A0ABN2W9J7_9MICO</name>
<evidence type="ECO:0008006" key="4">
    <source>
        <dbReference type="Google" id="ProtNLM"/>
    </source>
</evidence>
<protein>
    <recommendedName>
        <fullName evidence="4">Energy-coupling factor transport system substrate-specific component</fullName>
    </recommendedName>
</protein>
<feature type="transmembrane region" description="Helical" evidence="1">
    <location>
        <begin position="68"/>
        <end position="101"/>
    </location>
</feature>
<keyword evidence="1" id="KW-0472">Membrane</keyword>
<feature type="transmembrane region" description="Helical" evidence="1">
    <location>
        <begin position="21"/>
        <end position="43"/>
    </location>
</feature>
<comment type="caution">
    <text evidence="2">The sequence shown here is derived from an EMBL/GenBank/DDBJ whole genome shotgun (WGS) entry which is preliminary data.</text>
</comment>